<evidence type="ECO:0000256" key="1">
    <source>
        <dbReference type="ARBA" id="ARBA00009275"/>
    </source>
</evidence>
<dbReference type="Gene3D" id="3.20.20.140">
    <property type="entry name" value="Metal-dependent hydrolases"/>
    <property type="match status" value="1"/>
</dbReference>
<dbReference type="AlphaFoldDB" id="A0A976SJN3"/>
<evidence type="ECO:0000313" key="7">
    <source>
        <dbReference type="Proteomes" id="UP000244811"/>
    </source>
</evidence>
<dbReference type="InterPro" id="IPR032466">
    <property type="entry name" value="Metal_Hydrolase"/>
</dbReference>
<dbReference type="SUPFAM" id="SSF51556">
    <property type="entry name" value="Metallo-dependent hydrolases"/>
    <property type="match status" value="1"/>
</dbReference>
<keyword evidence="4" id="KW-0378">Hydrolase</keyword>
<evidence type="ECO:0000256" key="2">
    <source>
        <dbReference type="ARBA" id="ARBA00022722"/>
    </source>
</evidence>
<gene>
    <name evidence="6" type="ORF">MACK_003608</name>
</gene>
<accession>A0A976SJN3</accession>
<dbReference type="CDD" id="cd01310">
    <property type="entry name" value="TatD_DNAse"/>
    <property type="match status" value="1"/>
</dbReference>
<name>A0A976SJN3_THEOR</name>
<evidence type="ECO:0000256" key="4">
    <source>
        <dbReference type="ARBA" id="ARBA00022801"/>
    </source>
</evidence>
<comment type="similarity">
    <text evidence="1">Belongs to the metallo-dependent hydrolases superfamily. TatD-type hydrolase family.</text>
</comment>
<dbReference type="Pfam" id="PF01026">
    <property type="entry name" value="TatD_DNase"/>
    <property type="match status" value="1"/>
</dbReference>
<evidence type="ECO:0000256" key="5">
    <source>
        <dbReference type="PIRSR" id="PIRSR005902-1"/>
    </source>
</evidence>
<keyword evidence="2" id="KW-0540">Nuclease</keyword>
<sequence length="327" mass="37417">MDIKNENITGNRLKFVDIGANLTDKTYQGYYYGSQKHKPDLDKVFERAKKVGMEKIIITAGNLEEVNEALNICNTFDKECQFLYTTVGVHPTMCKAFLNNKYSKTDLEYLNTLDELITQNRQRVVAIGELGLDYDRLKFCDKQTQKKYFELQLDLVEKHKIPMFLHLRNATSDFLDIMMRNKHKWVEAGGVVHSYTGDAETMDELVKENFYIGVNGCSLKTDDNLNTVKKIPLDKLLLETDCPWCGIRNTHSSSKFIKTRFNSVNKPNAMTAETTLSSRNEPCFILNVAEVVHQLAAPDMEFNEFCNKVFNNTLSLFKGINTPKNGS</sequence>
<dbReference type="PANTHER" id="PTHR10060">
    <property type="entry name" value="TATD FAMILY DEOXYRIBONUCLEASE"/>
    <property type="match status" value="1"/>
</dbReference>
<dbReference type="EMBL" id="CP056071">
    <property type="protein sequence ID" value="UVC49985.1"/>
    <property type="molecule type" value="Genomic_DNA"/>
</dbReference>
<dbReference type="PROSITE" id="PS01091">
    <property type="entry name" value="TATD_3"/>
    <property type="match status" value="1"/>
</dbReference>
<evidence type="ECO:0000256" key="3">
    <source>
        <dbReference type="ARBA" id="ARBA00022723"/>
    </source>
</evidence>
<keyword evidence="3 5" id="KW-0479">Metal-binding</keyword>
<organism evidence="6 7">
    <name type="scientific">Theileria orientalis</name>
    <dbReference type="NCBI Taxonomy" id="68886"/>
    <lineage>
        <taxon>Eukaryota</taxon>
        <taxon>Sar</taxon>
        <taxon>Alveolata</taxon>
        <taxon>Apicomplexa</taxon>
        <taxon>Aconoidasida</taxon>
        <taxon>Piroplasmida</taxon>
        <taxon>Theileriidae</taxon>
        <taxon>Theileria</taxon>
    </lineage>
</organism>
<dbReference type="PANTHER" id="PTHR10060:SF15">
    <property type="entry name" value="DEOXYRIBONUCLEASE TATDN1"/>
    <property type="match status" value="1"/>
</dbReference>
<feature type="binding site" evidence="5">
    <location>
        <position position="193"/>
    </location>
    <ligand>
        <name>a divalent metal cation</name>
        <dbReference type="ChEBI" id="CHEBI:60240"/>
        <label>2</label>
    </ligand>
</feature>
<protein>
    <submittedName>
        <fullName evidence="6">TatD-like deoxyribonuclease</fullName>
    </submittedName>
</protein>
<feature type="binding site" evidence="5">
    <location>
        <position position="129"/>
    </location>
    <ligand>
        <name>a divalent metal cation</name>
        <dbReference type="ChEBI" id="CHEBI:60240"/>
        <label>1</label>
    </ligand>
</feature>
<reference evidence="6" key="1">
    <citation type="submission" date="2022-07" db="EMBL/GenBank/DDBJ databases">
        <title>Evaluation of T. orientalis genome assembly methods using nanopore sequencing and analysis of variation between genomes.</title>
        <authorList>
            <person name="Yam J."/>
            <person name="Micallef M.L."/>
            <person name="Liu M."/>
            <person name="Djordjevic S.P."/>
            <person name="Bogema D.R."/>
            <person name="Jenkins C."/>
        </authorList>
    </citation>
    <scope>NUCLEOTIDE SEQUENCE</scope>
    <source>
        <strain evidence="6">Goon Nure</strain>
    </source>
</reference>
<feature type="binding site" evidence="5">
    <location>
        <position position="241"/>
    </location>
    <ligand>
        <name>a divalent metal cation</name>
        <dbReference type="ChEBI" id="CHEBI:60240"/>
        <label>1</label>
    </ligand>
</feature>
<dbReference type="GO" id="GO:0046872">
    <property type="term" value="F:metal ion binding"/>
    <property type="evidence" value="ECO:0007669"/>
    <property type="project" value="UniProtKB-KW"/>
</dbReference>
<dbReference type="InterPro" id="IPR050891">
    <property type="entry name" value="TatD-type_Hydrolase"/>
</dbReference>
<dbReference type="PIRSF" id="PIRSF005902">
    <property type="entry name" value="DNase_TatD"/>
    <property type="match status" value="1"/>
</dbReference>
<dbReference type="GO" id="GO:0008296">
    <property type="term" value="F:3'-5'-DNA exonuclease activity"/>
    <property type="evidence" value="ECO:0007669"/>
    <property type="project" value="TreeGrafter"/>
</dbReference>
<evidence type="ECO:0000313" key="6">
    <source>
        <dbReference type="EMBL" id="UVC49985.1"/>
    </source>
</evidence>
<dbReference type="InterPro" id="IPR018228">
    <property type="entry name" value="DNase_TatD-rel_CS"/>
</dbReference>
<dbReference type="Proteomes" id="UP000244811">
    <property type="component" value="Chromosome 2"/>
</dbReference>
<feature type="binding site" evidence="5">
    <location>
        <position position="166"/>
    </location>
    <ligand>
        <name>a divalent metal cation</name>
        <dbReference type="ChEBI" id="CHEBI:60240"/>
        <label>2</label>
    </ligand>
</feature>
<dbReference type="GO" id="GO:0005829">
    <property type="term" value="C:cytosol"/>
    <property type="evidence" value="ECO:0007669"/>
    <property type="project" value="TreeGrafter"/>
</dbReference>
<dbReference type="InterPro" id="IPR001130">
    <property type="entry name" value="TatD-like"/>
</dbReference>
<proteinExistence type="inferred from homology"/>